<keyword evidence="11" id="KW-1185">Reference proteome</keyword>
<comment type="subcellular location">
    <subcellularLocation>
        <location evidence="1">Cell membrane</location>
        <topology evidence="1">Multi-pass membrane protein</topology>
    </subcellularLocation>
</comment>
<dbReference type="CDD" id="cd16017">
    <property type="entry name" value="LptA"/>
    <property type="match status" value="1"/>
</dbReference>
<feature type="transmembrane region" description="Helical" evidence="8">
    <location>
        <begin position="169"/>
        <end position="187"/>
    </location>
</feature>
<dbReference type="InterPro" id="IPR058130">
    <property type="entry name" value="PEA_transf_C"/>
</dbReference>
<dbReference type="InterPro" id="IPR000917">
    <property type="entry name" value="Sulfatase_N"/>
</dbReference>
<dbReference type="EC" id="2.7.-.-" evidence="10"/>
<dbReference type="PANTHER" id="PTHR30443">
    <property type="entry name" value="INNER MEMBRANE PROTEIN"/>
    <property type="match status" value="1"/>
</dbReference>
<feature type="transmembrane region" description="Helical" evidence="8">
    <location>
        <begin position="30"/>
        <end position="48"/>
    </location>
</feature>
<keyword evidence="6 8" id="KW-0472">Membrane</keyword>
<keyword evidence="4 8" id="KW-0812">Transmembrane</keyword>
<dbReference type="InterPro" id="IPR040423">
    <property type="entry name" value="PEA_transferase"/>
</dbReference>
<evidence type="ECO:0000256" key="4">
    <source>
        <dbReference type="ARBA" id="ARBA00022692"/>
    </source>
</evidence>
<dbReference type="EMBL" id="UFXL01000001">
    <property type="protein sequence ID" value="SUY77838.1"/>
    <property type="molecule type" value="Genomic_DNA"/>
</dbReference>
<keyword evidence="3 10" id="KW-0808">Transferase</keyword>
<dbReference type="InterPro" id="IPR017850">
    <property type="entry name" value="Alkaline_phosphatase_core_sf"/>
</dbReference>
<organism evidence="10 11">
    <name type="scientific">Comamonas testosteroni</name>
    <name type="common">Pseudomonas testosteroni</name>
    <dbReference type="NCBI Taxonomy" id="285"/>
    <lineage>
        <taxon>Bacteria</taxon>
        <taxon>Pseudomonadati</taxon>
        <taxon>Pseudomonadota</taxon>
        <taxon>Betaproteobacteria</taxon>
        <taxon>Burkholderiales</taxon>
        <taxon>Comamonadaceae</taxon>
        <taxon>Comamonas</taxon>
    </lineage>
</organism>
<evidence type="ECO:0000259" key="9">
    <source>
        <dbReference type="Pfam" id="PF00884"/>
    </source>
</evidence>
<name>A0A8B4S5N6_COMTE</name>
<evidence type="ECO:0000313" key="10">
    <source>
        <dbReference type="EMBL" id="SUY77838.1"/>
    </source>
</evidence>
<feature type="transmembrane region" description="Helical" evidence="8">
    <location>
        <begin position="138"/>
        <end position="157"/>
    </location>
</feature>
<evidence type="ECO:0000256" key="2">
    <source>
        <dbReference type="ARBA" id="ARBA00022475"/>
    </source>
</evidence>
<dbReference type="GO" id="GO:0016776">
    <property type="term" value="F:phosphotransferase activity, phosphate group as acceptor"/>
    <property type="evidence" value="ECO:0007669"/>
    <property type="project" value="TreeGrafter"/>
</dbReference>
<proteinExistence type="predicted"/>
<dbReference type="SUPFAM" id="SSF53649">
    <property type="entry name" value="Alkaline phosphatase-like"/>
    <property type="match status" value="1"/>
</dbReference>
<reference evidence="10 11" key="1">
    <citation type="submission" date="2018-06" db="EMBL/GenBank/DDBJ databases">
        <authorList>
            <consortium name="Pathogen Informatics"/>
            <person name="Doyle S."/>
        </authorList>
    </citation>
    <scope>NUCLEOTIDE SEQUENCE [LARGE SCALE GENOMIC DNA]</scope>
    <source>
        <strain evidence="10 11">NCTC10698</strain>
    </source>
</reference>
<feature type="domain" description="Sulfatase N-terminal" evidence="9">
    <location>
        <begin position="241"/>
        <end position="500"/>
    </location>
</feature>
<dbReference type="GO" id="GO:0005886">
    <property type="term" value="C:plasma membrane"/>
    <property type="evidence" value="ECO:0007669"/>
    <property type="project" value="UniProtKB-SubCell"/>
</dbReference>
<dbReference type="Gene3D" id="3.40.720.10">
    <property type="entry name" value="Alkaline Phosphatase, subunit A"/>
    <property type="match status" value="1"/>
</dbReference>
<dbReference type="AlphaFoldDB" id="A0A8B4S5N6"/>
<feature type="transmembrane region" description="Helical" evidence="8">
    <location>
        <begin position="54"/>
        <end position="72"/>
    </location>
</feature>
<dbReference type="GO" id="GO:0009244">
    <property type="term" value="P:lipopolysaccharide core region biosynthetic process"/>
    <property type="evidence" value="ECO:0007669"/>
    <property type="project" value="TreeGrafter"/>
</dbReference>
<keyword evidence="5 8" id="KW-1133">Transmembrane helix</keyword>
<comment type="caution">
    <text evidence="10">The sequence shown here is derived from an EMBL/GenBank/DDBJ whole genome shotgun (WGS) entry which is preliminary data.</text>
</comment>
<feature type="compositionally biased region" description="Pro residues" evidence="7">
    <location>
        <begin position="576"/>
        <end position="586"/>
    </location>
</feature>
<feature type="transmembrane region" description="Helical" evidence="8">
    <location>
        <begin position="84"/>
        <end position="109"/>
    </location>
</feature>
<dbReference type="Proteomes" id="UP000255070">
    <property type="component" value="Unassembled WGS sequence"/>
</dbReference>
<keyword evidence="2" id="KW-1003">Cell membrane</keyword>
<evidence type="ECO:0000256" key="8">
    <source>
        <dbReference type="SAM" id="Phobius"/>
    </source>
</evidence>
<evidence type="ECO:0000256" key="1">
    <source>
        <dbReference type="ARBA" id="ARBA00004651"/>
    </source>
</evidence>
<dbReference type="GeneID" id="70316400"/>
<gene>
    <name evidence="10" type="primary">cptA</name>
    <name evidence="10" type="ORF">NCTC10698_02747</name>
</gene>
<sequence>MSAPASEDNLKSHRSRIALFFQKSTDRHKLWVTIIALLAMQVVFASLGYEGRKILQISVLLLPTLLLLLIPINNSRLNLIRAFLVWSFVLVFLLDSAVRAHLISMYAAAPDSTMVVSALANTNTSEIGGYISTHIRDFSGSSIILFISAGVAFWLSLKGARKRTKVSKIELIALSIIILISTVSYISKPWRRINPLIFWSSLAESVEITKESWAAYGKERTLAQRLAKNETPTISRKDKSTVVLIISESINRDNMRIYGYERNTTPMLEKLQKDMGDRFLVIRNSWSTEATTIPAIDSMMNFTTAETDKRLNIIALAKEAGYKTWWISNHDDIAITQKHAAMADVVSMENNKPGRSSNSLDEILLPSYENSLKDSHPRKLIVLHMLGAHPHYRLRYPEKQPIFSDDEVSKIMSAAERSMWVQKFRNDYDSAVVYQDRVVASVFEKLRGSPSSADDYKSIIYVSDHGQEVGHQTNKVGHSPSTASGYKIPTIIWTSTGTDVASKIISDRPFRADWLAWTMSDLMALRWNSYEPSRSIINPSYSWVSPSLPIKDPITGALLHISAPGQISPTPGVARPQPPSAGSPVQ</sequence>
<evidence type="ECO:0000256" key="6">
    <source>
        <dbReference type="ARBA" id="ARBA00023136"/>
    </source>
</evidence>
<evidence type="ECO:0000313" key="11">
    <source>
        <dbReference type="Proteomes" id="UP000255070"/>
    </source>
</evidence>
<dbReference type="RefSeq" id="WP_224648099.1">
    <property type="nucleotide sequence ID" value="NZ_BBJZ01000040.1"/>
</dbReference>
<dbReference type="PANTHER" id="PTHR30443:SF2">
    <property type="entry name" value="PHOSPHOETHANOLAMINE TRANSFERASE EPTC"/>
    <property type="match status" value="1"/>
</dbReference>
<dbReference type="Pfam" id="PF00884">
    <property type="entry name" value="Sulfatase"/>
    <property type="match status" value="1"/>
</dbReference>
<evidence type="ECO:0000256" key="7">
    <source>
        <dbReference type="SAM" id="MobiDB-lite"/>
    </source>
</evidence>
<evidence type="ECO:0000256" key="5">
    <source>
        <dbReference type="ARBA" id="ARBA00022989"/>
    </source>
</evidence>
<evidence type="ECO:0000256" key="3">
    <source>
        <dbReference type="ARBA" id="ARBA00022679"/>
    </source>
</evidence>
<protein>
    <submittedName>
        <fullName evidence="10">Phosphoethanolamine transferase CptA</fullName>
        <ecNumber evidence="10">2.7.-.-</ecNumber>
    </submittedName>
</protein>
<feature type="region of interest" description="Disordered" evidence="7">
    <location>
        <begin position="566"/>
        <end position="586"/>
    </location>
</feature>
<accession>A0A8B4S5N6</accession>